<evidence type="ECO:0000313" key="1">
    <source>
        <dbReference type="EMBL" id="SVA36361.1"/>
    </source>
</evidence>
<proteinExistence type="predicted"/>
<dbReference type="Gene3D" id="2.130.10.10">
    <property type="entry name" value="YVTN repeat-like/Quinoprotein amine dehydrogenase"/>
    <property type="match status" value="3"/>
</dbReference>
<organism evidence="1">
    <name type="scientific">marine metagenome</name>
    <dbReference type="NCBI Taxonomy" id="408172"/>
    <lineage>
        <taxon>unclassified sequences</taxon>
        <taxon>metagenomes</taxon>
        <taxon>ecological metagenomes</taxon>
    </lineage>
</organism>
<dbReference type="AlphaFoldDB" id="A0A381V8P2"/>
<sequence length="546" mass="63072">MQLRLSCLLILFLMLTINLHGQPESEFSPFDWVTYRQTGRIQSITEGFAYIYFATEEGGILRYHTFQNQFDDPITQAQGLSSNNITSLHFDRETGTLWVATKHSLDYSYTREGNWTSIPYGNLALPKNVHIRRIGSSPAYVWLDAGASYLKLDRVSGISLGVFTIPDEEKILWSSSRVLAGINIPEDIANYTVTEGWLLNGNQFLDPFGRTIDITSFYQTRFSDIWLGTGDGTLFLGDTQMETFYPFTFGLANSDITTFTKENDFWTAGRSGFRPGGITRFNPEELQFDLFDFEVTINMNDQSIYASVDTGDEIWFGGEIGILVYKKKEKFWRLIDEAKGLPGGHIITMDHDTSHVWVGTPRGIARIHKDSKRSRLTGMEPLLHESFIYDIEVIEDQVWIGTSSQLYVYHQDQQALYDFRDMGDLSRISHQQDLLKNFWEIYDYKQWIYIASEQGLISYDKKRGQWSMVFETAYLSGRKINAMAFSDEYCFLGTNFGFDRIDLNRFFQRDYSYPFLGRVNDLFISDDVLWLGTNKGLTKFQWTKNL</sequence>
<evidence type="ECO:0008006" key="2">
    <source>
        <dbReference type="Google" id="ProtNLM"/>
    </source>
</evidence>
<dbReference type="InterPro" id="IPR015943">
    <property type="entry name" value="WD40/YVTN_repeat-like_dom_sf"/>
</dbReference>
<accession>A0A381V8P2</accession>
<reference evidence="1" key="1">
    <citation type="submission" date="2018-05" db="EMBL/GenBank/DDBJ databases">
        <authorList>
            <person name="Lanie J.A."/>
            <person name="Ng W.-L."/>
            <person name="Kazmierczak K.M."/>
            <person name="Andrzejewski T.M."/>
            <person name="Davidsen T.M."/>
            <person name="Wayne K.J."/>
            <person name="Tettelin H."/>
            <person name="Glass J.I."/>
            <person name="Rusch D."/>
            <person name="Podicherti R."/>
            <person name="Tsui H.-C.T."/>
            <person name="Winkler M.E."/>
        </authorList>
    </citation>
    <scope>NUCLEOTIDE SEQUENCE</scope>
</reference>
<protein>
    <recommendedName>
        <fullName evidence="2">Two component regulator three Y domain-containing protein</fullName>
    </recommendedName>
</protein>
<gene>
    <name evidence="1" type="ORF">METZ01_LOCUS89215</name>
</gene>
<dbReference type="SUPFAM" id="SSF63829">
    <property type="entry name" value="Calcium-dependent phosphotriesterase"/>
    <property type="match status" value="1"/>
</dbReference>
<name>A0A381V8P2_9ZZZZ</name>
<dbReference type="EMBL" id="UINC01008069">
    <property type="protein sequence ID" value="SVA36361.1"/>
    <property type="molecule type" value="Genomic_DNA"/>
</dbReference>